<dbReference type="OrthoDB" id="10261039at2759"/>
<dbReference type="GeneID" id="30992738"/>
<dbReference type="GO" id="GO:0061617">
    <property type="term" value="C:MICOS complex"/>
    <property type="evidence" value="ECO:0007669"/>
    <property type="project" value="TreeGrafter"/>
</dbReference>
<comment type="subcellular location">
    <subcellularLocation>
        <location evidence="1 12">Mitochondrion inner membrane</location>
        <topology evidence="1 12">Single-pass membrane protein</topology>
    </subcellularLocation>
</comment>
<comment type="similarity">
    <text evidence="2 12">Belongs to the MICOS complex subunit Mic60 family.</text>
</comment>
<proteinExistence type="inferred from homology"/>
<evidence type="ECO:0000256" key="12">
    <source>
        <dbReference type="RuleBase" id="RU363000"/>
    </source>
</evidence>
<evidence type="ECO:0000256" key="13">
    <source>
        <dbReference type="SAM" id="Coils"/>
    </source>
</evidence>
<dbReference type="RefSeq" id="XP_020078314.1">
    <property type="nucleotide sequence ID" value="XM_020218188.1"/>
</dbReference>
<protein>
    <recommendedName>
        <fullName evidence="3 12">MICOS complex subunit MIC60</fullName>
    </recommendedName>
    <alternativeName>
        <fullName evidence="12">Mitofilin</fullName>
    </alternativeName>
</protein>
<evidence type="ECO:0000256" key="7">
    <source>
        <dbReference type="ARBA" id="ARBA00022989"/>
    </source>
</evidence>
<evidence type="ECO:0000256" key="4">
    <source>
        <dbReference type="ARBA" id="ARBA00022692"/>
    </source>
</evidence>
<feature type="region of interest" description="Disordered" evidence="14">
    <location>
        <begin position="143"/>
        <end position="173"/>
    </location>
</feature>
<keyword evidence="8 13" id="KW-0175">Coiled coil</keyword>
<dbReference type="STRING" id="984485.A0A1E4RPQ5"/>
<evidence type="ECO:0000313" key="16">
    <source>
        <dbReference type="Proteomes" id="UP000095085"/>
    </source>
</evidence>
<keyword evidence="10 12" id="KW-0472">Membrane</keyword>
<dbReference type="Pfam" id="PF09731">
    <property type="entry name" value="Mitofilin"/>
    <property type="match status" value="1"/>
</dbReference>
<evidence type="ECO:0000256" key="2">
    <source>
        <dbReference type="ARBA" id="ARBA00010877"/>
    </source>
</evidence>
<evidence type="ECO:0000256" key="6">
    <source>
        <dbReference type="ARBA" id="ARBA00022946"/>
    </source>
</evidence>
<keyword evidence="4 12" id="KW-0812">Transmembrane</keyword>
<gene>
    <name evidence="15" type="ORF">HYPBUDRAFT_102320</name>
</gene>
<keyword evidence="5 12" id="KW-0999">Mitochondrion inner membrane</keyword>
<evidence type="ECO:0000256" key="5">
    <source>
        <dbReference type="ARBA" id="ARBA00022792"/>
    </source>
</evidence>
<comment type="subunit">
    <text evidence="12">Component of the mitochondrial contact site and cristae organizing system (MICOS) complex.</text>
</comment>
<evidence type="ECO:0000256" key="10">
    <source>
        <dbReference type="ARBA" id="ARBA00023136"/>
    </source>
</evidence>
<comment type="function">
    <text evidence="11">Component of the MICOS complex, a large protein complex of the mitochondrial inner membrane that plays crucial roles in the maintenance of crista junctions, inner membrane architecture, and formation of contact sites to the outer membrane. Plays a role in keeping cristae membranes connected to the inner boundary membrane. Also promotes protein import via the mitochondrial intermembrane space assembly (MIA) pathway.</text>
</comment>
<feature type="coiled-coil region" evidence="13">
    <location>
        <begin position="283"/>
        <end position="318"/>
    </location>
</feature>
<evidence type="ECO:0000313" key="15">
    <source>
        <dbReference type="EMBL" id="ODV69247.1"/>
    </source>
</evidence>
<keyword evidence="9 12" id="KW-0496">Mitochondrion</keyword>
<evidence type="ECO:0000256" key="3">
    <source>
        <dbReference type="ARBA" id="ARBA00018116"/>
    </source>
</evidence>
<evidence type="ECO:0000256" key="14">
    <source>
        <dbReference type="SAM" id="MobiDB-lite"/>
    </source>
</evidence>
<dbReference type="Proteomes" id="UP000095085">
    <property type="component" value="Unassembled WGS sequence"/>
</dbReference>
<accession>A0A1E4RPQ5</accession>
<sequence>MIRAASRSTVRKVPTTRGISCSSILKQAETPIVKPNTSPSKPPGNKKKFSFTKFLFQTTVFAATVYGATLYAATKNDKVLDFVIDQQLPYHEELLDLIEKGSFEDLKKKFTSLQSRASEQLPSKDQFEQLTSKLEHQGEHLLEETKKKFSSNEESKPKITSKEEGTDTTPAQQLQKPVEIEAVQKSVEHLPLIKIHNSSVDASVKSTIESFNDLIKSIETGSGGQKSESLIKAINENVSVLALKLNSLTKSFDDELQSKLKVSQTELLSSYTKKELELTENFLHQFNQEKTKLETKLNQRLKQEIDAAKETISQAAVNAVTMVRIDQTKKFEKLVQDKIDQERNGRLANLESLISRLNDLEKFSTSLESQLKSNHQKALVQQSINQLKKLLSEESSTPKLLTPYIQNLAQVSQQSNDELLSLVLKDLVPLLAKESNQSILTNSQLLARWEQLSPELRSASLLPPNAGLLGHLSSFFFSKLLLPVKGSKPNGKDIESVIGRVEQSLTRGELDVAVEEAANLKGWSRELARDWVLEGRKRLEAEFLLSLIDSESKIL</sequence>
<organism evidence="15 16">
    <name type="scientific">Hyphopichia burtonii NRRL Y-1933</name>
    <dbReference type="NCBI Taxonomy" id="984485"/>
    <lineage>
        <taxon>Eukaryota</taxon>
        <taxon>Fungi</taxon>
        <taxon>Dikarya</taxon>
        <taxon>Ascomycota</taxon>
        <taxon>Saccharomycotina</taxon>
        <taxon>Pichiomycetes</taxon>
        <taxon>Debaryomycetaceae</taxon>
        <taxon>Hyphopichia</taxon>
    </lineage>
</organism>
<feature type="compositionally biased region" description="Basic and acidic residues" evidence="14">
    <location>
        <begin position="143"/>
        <end position="165"/>
    </location>
</feature>
<dbReference type="AlphaFoldDB" id="A0A1E4RPQ5"/>
<keyword evidence="6" id="KW-0809">Transit peptide</keyword>
<evidence type="ECO:0000256" key="8">
    <source>
        <dbReference type="ARBA" id="ARBA00023054"/>
    </source>
</evidence>
<reference evidence="16" key="1">
    <citation type="submission" date="2016-05" db="EMBL/GenBank/DDBJ databases">
        <title>Comparative genomics of biotechnologically important yeasts.</title>
        <authorList>
            <consortium name="DOE Joint Genome Institute"/>
            <person name="Riley R."/>
            <person name="Haridas S."/>
            <person name="Wolfe K.H."/>
            <person name="Lopes M.R."/>
            <person name="Hittinger C.T."/>
            <person name="Goker M."/>
            <person name="Salamov A."/>
            <person name="Wisecaver J."/>
            <person name="Long T.M."/>
            <person name="Aerts A.L."/>
            <person name="Barry K."/>
            <person name="Choi C."/>
            <person name="Clum A."/>
            <person name="Coughlan A.Y."/>
            <person name="Deshpande S."/>
            <person name="Douglass A.P."/>
            <person name="Hanson S.J."/>
            <person name="Klenk H.-P."/>
            <person name="Labutti K."/>
            <person name="Lapidus A."/>
            <person name="Lindquist E."/>
            <person name="Lipzen A."/>
            <person name="Meier-Kolthoff J.P."/>
            <person name="Ohm R.A."/>
            <person name="Otillar R.P."/>
            <person name="Pangilinan J."/>
            <person name="Peng Y."/>
            <person name="Rokas A."/>
            <person name="Rosa C.A."/>
            <person name="Scheuner C."/>
            <person name="Sibirny A.A."/>
            <person name="Slot J.C."/>
            <person name="Stielow J.B."/>
            <person name="Sun H."/>
            <person name="Kurtzman C.P."/>
            <person name="Blackwell M."/>
            <person name="Grigoriev I.V."/>
            <person name="Jeffries T.W."/>
        </authorList>
    </citation>
    <scope>NUCLEOTIDE SEQUENCE [LARGE SCALE GENOMIC DNA]</scope>
    <source>
        <strain evidence="16">NRRL Y-1933</strain>
    </source>
</reference>
<dbReference type="GO" id="GO:0042407">
    <property type="term" value="P:cristae formation"/>
    <property type="evidence" value="ECO:0007669"/>
    <property type="project" value="TreeGrafter"/>
</dbReference>
<evidence type="ECO:0000256" key="9">
    <source>
        <dbReference type="ARBA" id="ARBA00023128"/>
    </source>
</evidence>
<keyword evidence="7 12" id="KW-1133">Transmembrane helix</keyword>
<dbReference type="EMBL" id="KV454538">
    <property type="protein sequence ID" value="ODV69247.1"/>
    <property type="molecule type" value="Genomic_DNA"/>
</dbReference>
<keyword evidence="16" id="KW-1185">Reference proteome</keyword>
<evidence type="ECO:0000256" key="1">
    <source>
        <dbReference type="ARBA" id="ARBA00004434"/>
    </source>
</evidence>
<name>A0A1E4RPQ5_9ASCO</name>
<dbReference type="PANTHER" id="PTHR15415:SF7">
    <property type="entry name" value="MICOS COMPLEX SUBUNIT MIC60"/>
    <property type="match status" value="1"/>
</dbReference>
<dbReference type="PANTHER" id="PTHR15415">
    <property type="entry name" value="MITOFILIN"/>
    <property type="match status" value="1"/>
</dbReference>
<feature type="transmembrane region" description="Helical" evidence="12">
    <location>
        <begin position="54"/>
        <end position="73"/>
    </location>
</feature>
<dbReference type="InterPro" id="IPR019133">
    <property type="entry name" value="MIC60"/>
</dbReference>
<evidence type="ECO:0000256" key="11">
    <source>
        <dbReference type="ARBA" id="ARBA00025571"/>
    </source>
</evidence>